<sequence length="67" mass="7190">MPCAASVWPAMARAAILASCRPVALDTYGTVRDARGFTSSTYTSPPWIANCTFIRPLTFKALAIIVV</sequence>
<dbReference type="EMBL" id="JAANQT010009909">
    <property type="protein sequence ID" value="KAG1275833.1"/>
    <property type="molecule type" value="Genomic_DNA"/>
</dbReference>
<evidence type="ECO:0000313" key="2">
    <source>
        <dbReference type="Proteomes" id="UP000716291"/>
    </source>
</evidence>
<gene>
    <name evidence="1" type="ORF">G6F64_014847</name>
</gene>
<accession>A0A9P6WSN7</accession>
<dbReference type="Proteomes" id="UP000716291">
    <property type="component" value="Unassembled WGS sequence"/>
</dbReference>
<name>A0A9P6WSN7_RHIOR</name>
<evidence type="ECO:0000313" key="1">
    <source>
        <dbReference type="EMBL" id="KAG1275833.1"/>
    </source>
</evidence>
<keyword evidence="2" id="KW-1185">Reference proteome</keyword>
<protein>
    <submittedName>
        <fullName evidence="1">Uncharacterized protein</fullName>
    </submittedName>
</protein>
<organism evidence="1 2">
    <name type="scientific">Rhizopus oryzae</name>
    <name type="common">Mucormycosis agent</name>
    <name type="synonym">Rhizopus arrhizus var. delemar</name>
    <dbReference type="NCBI Taxonomy" id="64495"/>
    <lineage>
        <taxon>Eukaryota</taxon>
        <taxon>Fungi</taxon>
        <taxon>Fungi incertae sedis</taxon>
        <taxon>Mucoromycota</taxon>
        <taxon>Mucoromycotina</taxon>
        <taxon>Mucoromycetes</taxon>
        <taxon>Mucorales</taxon>
        <taxon>Mucorineae</taxon>
        <taxon>Rhizopodaceae</taxon>
        <taxon>Rhizopus</taxon>
    </lineage>
</organism>
<dbReference type="AlphaFoldDB" id="A0A9P6WSN7"/>
<proteinExistence type="predicted"/>
<comment type="caution">
    <text evidence="1">The sequence shown here is derived from an EMBL/GenBank/DDBJ whole genome shotgun (WGS) entry which is preliminary data.</text>
</comment>
<reference evidence="1" key="1">
    <citation type="journal article" date="2020" name="Microb. Genom.">
        <title>Genetic diversity of clinical and environmental Mucorales isolates obtained from an investigation of mucormycosis cases among solid organ transplant recipients.</title>
        <authorList>
            <person name="Nguyen M.H."/>
            <person name="Kaul D."/>
            <person name="Muto C."/>
            <person name="Cheng S.J."/>
            <person name="Richter R.A."/>
            <person name="Bruno V.M."/>
            <person name="Liu G."/>
            <person name="Beyhan S."/>
            <person name="Sundermann A.J."/>
            <person name="Mounaud S."/>
            <person name="Pasculle A.W."/>
            <person name="Nierman W.C."/>
            <person name="Driscoll E."/>
            <person name="Cumbie R."/>
            <person name="Clancy C.J."/>
            <person name="Dupont C.L."/>
        </authorList>
    </citation>
    <scope>NUCLEOTIDE SEQUENCE</scope>
    <source>
        <strain evidence="1">GL11</strain>
    </source>
</reference>